<dbReference type="AlphaFoldDB" id="A0A017HL14"/>
<evidence type="ECO:0000313" key="2">
    <source>
        <dbReference type="Proteomes" id="UP000019666"/>
    </source>
</evidence>
<evidence type="ECO:0000313" key="1">
    <source>
        <dbReference type="EMBL" id="EYD75005.1"/>
    </source>
</evidence>
<accession>A0A017HL14</accession>
<dbReference type="RefSeq" id="WP_037282607.1">
    <property type="nucleotide sequence ID" value="NZ_KK088606.1"/>
</dbReference>
<dbReference type="HOGENOM" id="CLU_2668792_0_0_5"/>
<dbReference type="Proteomes" id="UP000019666">
    <property type="component" value="Unassembled WGS sequence"/>
</dbReference>
<sequence>MTLKTRLNRLERARPDAVNALTELLASVASRGLRIHDRPADLPLADSIGPDGMAEWFDALRRAPSLSLLPQEILP</sequence>
<proteinExistence type="predicted"/>
<reference evidence="1 2" key="1">
    <citation type="submission" date="2013-02" db="EMBL/GenBank/DDBJ databases">
        <authorList>
            <person name="Fiebig A."/>
            <person name="Goeker M."/>
            <person name="Klenk H.-P.P."/>
        </authorList>
    </citation>
    <scope>NUCLEOTIDE SEQUENCE [LARGE SCALE GENOMIC DNA]</scope>
    <source>
        <strain evidence="1 2">DSM 19309</strain>
    </source>
</reference>
<name>A0A017HL14_9RHOB</name>
<dbReference type="STRING" id="442562.Rumeso_03429"/>
<comment type="caution">
    <text evidence="1">The sequence shown here is derived from an EMBL/GenBank/DDBJ whole genome shotgun (WGS) entry which is preliminary data.</text>
</comment>
<organism evidence="1 2">
    <name type="scientific">Rubellimicrobium mesophilum DSM 19309</name>
    <dbReference type="NCBI Taxonomy" id="442562"/>
    <lineage>
        <taxon>Bacteria</taxon>
        <taxon>Pseudomonadati</taxon>
        <taxon>Pseudomonadota</taxon>
        <taxon>Alphaproteobacteria</taxon>
        <taxon>Rhodobacterales</taxon>
        <taxon>Roseobacteraceae</taxon>
        <taxon>Rubellimicrobium</taxon>
    </lineage>
</organism>
<protein>
    <submittedName>
        <fullName evidence="1">Uncharacterized protein</fullName>
    </submittedName>
</protein>
<keyword evidence="2" id="KW-1185">Reference proteome</keyword>
<gene>
    <name evidence="1" type="ORF">Rumeso_03429</name>
</gene>
<dbReference type="EMBL" id="AOSK01000095">
    <property type="protein sequence ID" value="EYD75005.1"/>
    <property type="molecule type" value="Genomic_DNA"/>
</dbReference>